<proteinExistence type="predicted"/>
<dbReference type="EMBL" id="UYYB01098379">
    <property type="protein sequence ID" value="VDM77074.1"/>
    <property type="molecule type" value="Genomic_DNA"/>
</dbReference>
<sequence>MGGRGLPANMKFPFRYHGSLERLLPLFALVSFRLHYAVIFTFEKLLFRLAASTVLCRPHDSEEEDGDTVKSLIPLPSKNAIEQIGAKFLDALIKRGQMEMAKGAFKTQLEVLEKVHPEQYEKYKKLKIEDLAADAVMQQAEMAKLQPKTGKIIRDKKSNPMIDMLNENGIPISSSLKGLEQAIKTQKEMETQDPSEQIAKAVLEKFQQQILPGLVANMIAGRNPFKIPQEMRAPQPEPNEIRRMALNPEVASVLSYRSLRDEPLHGRPLAGDNDLDYIRNQVSAEL</sequence>
<keyword evidence="2" id="KW-1185">Reference proteome</keyword>
<dbReference type="Proteomes" id="UP000270094">
    <property type="component" value="Unassembled WGS sequence"/>
</dbReference>
<dbReference type="OrthoDB" id="5871577at2759"/>
<gene>
    <name evidence="1" type="ORF">SVUK_LOCUS12072</name>
</gene>
<evidence type="ECO:0000313" key="1">
    <source>
        <dbReference type="EMBL" id="VDM77074.1"/>
    </source>
</evidence>
<protein>
    <submittedName>
        <fullName evidence="1">Uncharacterized protein</fullName>
    </submittedName>
</protein>
<name>A0A3P7JFX2_STRVU</name>
<organism evidence="1 2">
    <name type="scientific">Strongylus vulgaris</name>
    <name type="common">Blood worm</name>
    <dbReference type="NCBI Taxonomy" id="40348"/>
    <lineage>
        <taxon>Eukaryota</taxon>
        <taxon>Metazoa</taxon>
        <taxon>Ecdysozoa</taxon>
        <taxon>Nematoda</taxon>
        <taxon>Chromadorea</taxon>
        <taxon>Rhabditida</taxon>
        <taxon>Rhabditina</taxon>
        <taxon>Rhabditomorpha</taxon>
        <taxon>Strongyloidea</taxon>
        <taxon>Strongylidae</taxon>
        <taxon>Strongylus</taxon>
    </lineage>
</organism>
<reference evidence="1 2" key="1">
    <citation type="submission" date="2018-11" db="EMBL/GenBank/DDBJ databases">
        <authorList>
            <consortium name="Pathogen Informatics"/>
        </authorList>
    </citation>
    <scope>NUCLEOTIDE SEQUENCE [LARGE SCALE GENOMIC DNA]</scope>
</reference>
<dbReference type="AlphaFoldDB" id="A0A3P7JFX2"/>
<accession>A0A3P7JFX2</accession>
<evidence type="ECO:0000313" key="2">
    <source>
        <dbReference type="Proteomes" id="UP000270094"/>
    </source>
</evidence>